<evidence type="ECO:0000313" key="3">
    <source>
        <dbReference type="EMBL" id="SDG91636.1"/>
    </source>
</evidence>
<dbReference type="Pfam" id="PF16344">
    <property type="entry name" value="FecR_C"/>
    <property type="match status" value="1"/>
</dbReference>
<dbReference type="AlphaFoldDB" id="A0A1G7Y5U5"/>
<dbReference type="STRING" id="551996.SAMN05192573_105270"/>
<dbReference type="RefSeq" id="WP_091167538.1">
    <property type="nucleotide sequence ID" value="NZ_FNCG01000005.1"/>
</dbReference>
<protein>
    <submittedName>
        <fullName evidence="3">Ferric-dicitrate binding protein FerR, regulates iron transport through sigma-19</fullName>
    </submittedName>
</protein>
<dbReference type="InterPro" id="IPR012373">
    <property type="entry name" value="Ferrdict_sens_TM"/>
</dbReference>
<dbReference type="Gene3D" id="2.60.120.1440">
    <property type="match status" value="1"/>
</dbReference>
<keyword evidence="4" id="KW-1185">Reference proteome</keyword>
<dbReference type="InterPro" id="IPR006860">
    <property type="entry name" value="FecR"/>
</dbReference>
<dbReference type="PANTHER" id="PTHR30273">
    <property type="entry name" value="PERIPLASMIC SIGNAL SENSOR AND SIGMA FACTOR ACTIVATOR FECR-RELATED"/>
    <property type="match status" value="1"/>
</dbReference>
<dbReference type="Gene3D" id="3.55.50.30">
    <property type="match status" value="1"/>
</dbReference>
<dbReference type="PIRSF" id="PIRSF018266">
    <property type="entry name" value="FecR"/>
    <property type="match status" value="1"/>
</dbReference>
<sequence>MDNEEVKLLLVKYITGEATPQELEQVKQWISAHPENEQYFVQLYETWHNMLYLQPAVVNKDNAYNKLSTGIEPAEPSRYARLITWGKVAAAIALLAAVTATLYNRYSKNAESVRQIAANPGAIKKIVLSDGTQVWLNAGSKLNYTADFGKTTRTVYLEGEAFFDIAPGKKEVPFIVNTKNYTIRDIGTKFNLKAYASDPFFETTVVKGEVSVEGNVDNNAHEMSRIYVKPRQVLRIYYHPKKENYSYATPEPKSLNEIQVSEIDSAKLDRYDGWKENLLVFDGATLSEIAKVLERRYNVTINMTDAELSGIRYSGSFKNIQSIEKVLAIIKANTAINYSINGNTVNITRNNNND</sequence>
<gene>
    <name evidence="3" type="ORF">SAMN05192573_105270</name>
</gene>
<accession>A0A1G7Y5U5</accession>
<evidence type="ECO:0000313" key="4">
    <source>
        <dbReference type="Proteomes" id="UP000199705"/>
    </source>
</evidence>
<dbReference type="InterPro" id="IPR032508">
    <property type="entry name" value="FecR_C"/>
</dbReference>
<name>A0A1G7Y5U5_9SPHI</name>
<reference evidence="4" key="1">
    <citation type="submission" date="2016-10" db="EMBL/GenBank/DDBJ databases">
        <authorList>
            <person name="Varghese N."/>
            <person name="Submissions S."/>
        </authorList>
    </citation>
    <scope>NUCLEOTIDE SEQUENCE [LARGE SCALE GENOMIC DNA]</scope>
    <source>
        <strain evidence="4">Gh-67</strain>
    </source>
</reference>
<feature type="domain" description="Protein FecR C-terminal" evidence="2">
    <location>
        <begin position="279"/>
        <end position="347"/>
    </location>
</feature>
<proteinExistence type="predicted"/>
<dbReference type="PANTHER" id="PTHR30273:SF2">
    <property type="entry name" value="PROTEIN FECR"/>
    <property type="match status" value="1"/>
</dbReference>
<dbReference type="EMBL" id="FNCG01000005">
    <property type="protein sequence ID" value="SDG91636.1"/>
    <property type="molecule type" value="Genomic_DNA"/>
</dbReference>
<evidence type="ECO:0000259" key="2">
    <source>
        <dbReference type="Pfam" id="PF16344"/>
    </source>
</evidence>
<dbReference type="Proteomes" id="UP000199705">
    <property type="component" value="Unassembled WGS sequence"/>
</dbReference>
<dbReference type="Pfam" id="PF04773">
    <property type="entry name" value="FecR"/>
    <property type="match status" value="1"/>
</dbReference>
<dbReference type="GO" id="GO:0016989">
    <property type="term" value="F:sigma factor antagonist activity"/>
    <property type="evidence" value="ECO:0007669"/>
    <property type="project" value="TreeGrafter"/>
</dbReference>
<feature type="domain" description="FecR protein" evidence="1">
    <location>
        <begin position="116"/>
        <end position="210"/>
    </location>
</feature>
<evidence type="ECO:0000259" key="1">
    <source>
        <dbReference type="Pfam" id="PF04773"/>
    </source>
</evidence>
<organism evidence="3 4">
    <name type="scientific">Mucilaginibacter gossypii</name>
    <dbReference type="NCBI Taxonomy" id="551996"/>
    <lineage>
        <taxon>Bacteria</taxon>
        <taxon>Pseudomonadati</taxon>
        <taxon>Bacteroidota</taxon>
        <taxon>Sphingobacteriia</taxon>
        <taxon>Sphingobacteriales</taxon>
        <taxon>Sphingobacteriaceae</taxon>
        <taxon>Mucilaginibacter</taxon>
    </lineage>
</organism>